<dbReference type="PROSITE" id="PS50237">
    <property type="entry name" value="HECT"/>
    <property type="match status" value="1"/>
</dbReference>
<dbReference type="SUPFAM" id="SSF56204">
    <property type="entry name" value="Hect, E3 ligase catalytic domain"/>
    <property type="match status" value="1"/>
</dbReference>
<dbReference type="Gene3D" id="3.30.2410.10">
    <property type="entry name" value="Hect, E3 ligase catalytic domain"/>
    <property type="match status" value="1"/>
</dbReference>
<comment type="catalytic activity">
    <reaction evidence="1">
        <text>S-ubiquitinyl-[E2 ubiquitin-conjugating enzyme]-L-cysteine + [acceptor protein]-L-lysine = [E2 ubiquitin-conjugating enzyme]-L-cysteine + N(6)-ubiquitinyl-[acceptor protein]-L-lysine.</text>
        <dbReference type="EC" id="2.3.2.26"/>
    </reaction>
</comment>
<dbReference type="FunFam" id="3.30.2410.10:FF:000011">
    <property type="entry name" value="Putative Ubiquitin-protein ligase E3C"/>
    <property type="match status" value="1"/>
</dbReference>
<evidence type="ECO:0000256" key="2">
    <source>
        <dbReference type="ARBA" id="ARBA00012485"/>
    </source>
</evidence>
<reference evidence="7" key="1">
    <citation type="submission" date="2015-11" db="EMBL/GenBank/DDBJ databases">
        <title>De novo transcriptome assembly of four potential Pierce s Disease insect vectors from Arizona vineyards.</title>
        <authorList>
            <person name="Tassone E.E."/>
        </authorList>
    </citation>
    <scope>NUCLEOTIDE SEQUENCE</scope>
</reference>
<evidence type="ECO:0000259" key="6">
    <source>
        <dbReference type="PROSITE" id="PS50237"/>
    </source>
</evidence>
<dbReference type="InterPro" id="IPR044611">
    <property type="entry name" value="E3A/B/C-like"/>
</dbReference>
<dbReference type="AlphaFoldDB" id="A0A1B6M381"/>
<dbReference type="EMBL" id="GEBQ01009604">
    <property type="protein sequence ID" value="JAT30373.1"/>
    <property type="molecule type" value="Transcribed_RNA"/>
</dbReference>
<gene>
    <name evidence="7" type="ORF">g.16980</name>
</gene>
<keyword evidence="4 5" id="KW-0833">Ubl conjugation pathway</keyword>
<evidence type="ECO:0000313" key="7">
    <source>
        <dbReference type="EMBL" id="JAT30373.1"/>
    </source>
</evidence>
<feature type="active site" description="Glycyl thioester intermediate" evidence="5">
    <location>
        <position position="70"/>
    </location>
</feature>
<feature type="domain" description="HECT" evidence="6">
    <location>
        <begin position="1"/>
        <end position="102"/>
    </location>
</feature>
<dbReference type="PANTHER" id="PTHR45700">
    <property type="entry name" value="UBIQUITIN-PROTEIN LIGASE E3C"/>
    <property type="match status" value="1"/>
</dbReference>
<evidence type="ECO:0000256" key="5">
    <source>
        <dbReference type="PROSITE-ProRule" id="PRU00104"/>
    </source>
</evidence>
<evidence type="ECO:0000256" key="3">
    <source>
        <dbReference type="ARBA" id="ARBA00022679"/>
    </source>
</evidence>
<dbReference type="EC" id="2.3.2.26" evidence="2"/>
<dbReference type="Pfam" id="PF00632">
    <property type="entry name" value="HECT"/>
    <property type="match status" value="1"/>
</dbReference>
<dbReference type="InterPro" id="IPR035983">
    <property type="entry name" value="Hect_E3_ubiquitin_ligase"/>
</dbReference>
<sequence length="102" mass="11385">MPPGGYSAEHPTIKMFWTTVSDFNDIQRRQLLKFVTSCSRPPLLGFKELDPPFCIQHAGVADRLPSASTCMNLLKLPEFKSEPLLKDKLLYAIQSGAGFELS</sequence>
<dbReference type="GO" id="GO:0009966">
    <property type="term" value="P:regulation of signal transduction"/>
    <property type="evidence" value="ECO:0007669"/>
    <property type="project" value="UniProtKB-ARBA"/>
</dbReference>
<dbReference type="InterPro" id="IPR000569">
    <property type="entry name" value="HECT_dom"/>
</dbReference>
<protein>
    <recommendedName>
        <fullName evidence="2">HECT-type E3 ubiquitin transferase</fullName>
        <ecNumber evidence="2">2.3.2.26</ecNumber>
    </recommendedName>
</protein>
<dbReference type="GO" id="GO:0006511">
    <property type="term" value="P:ubiquitin-dependent protein catabolic process"/>
    <property type="evidence" value="ECO:0007669"/>
    <property type="project" value="TreeGrafter"/>
</dbReference>
<proteinExistence type="predicted"/>
<name>A0A1B6M381_9HEMI</name>
<evidence type="ECO:0000256" key="4">
    <source>
        <dbReference type="ARBA" id="ARBA00022786"/>
    </source>
</evidence>
<dbReference type="GO" id="GO:0061630">
    <property type="term" value="F:ubiquitin protein ligase activity"/>
    <property type="evidence" value="ECO:0007669"/>
    <property type="project" value="UniProtKB-EC"/>
</dbReference>
<dbReference type="GO" id="GO:0000209">
    <property type="term" value="P:protein polyubiquitination"/>
    <property type="evidence" value="ECO:0007669"/>
    <property type="project" value="InterPro"/>
</dbReference>
<organism evidence="7">
    <name type="scientific">Graphocephala atropunctata</name>
    <dbReference type="NCBI Taxonomy" id="36148"/>
    <lineage>
        <taxon>Eukaryota</taxon>
        <taxon>Metazoa</taxon>
        <taxon>Ecdysozoa</taxon>
        <taxon>Arthropoda</taxon>
        <taxon>Hexapoda</taxon>
        <taxon>Insecta</taxon>
        <taxon>Pterygota</taxon>
        <taxon>Neoptera</taxon>
        <taxon>Paraneoptera</taxon>
        <taxon>Hemiptera</taxon>
        <taxon>Auchenorrhyncha</taxon>
        <taxon>Membracoidea</taxon>
        <taxon>Cicadellidae</taxon>
        <taxon>Cicadellinae</taxon>
        <taxon>Cicadellini</taxon>
        <taxon>Graphocephala</taxon>
    </lineage>
</organism>
<accession>A0A1B6M381</accession>
<evidence type="ECO:0000256" key="1">
    <source>
        <dbReference type="ARBA" id="ARBA00000885"/>
    </source>
</evidence>
<keyword evidence="3" id="KW-0808">Transferase</keyword>
<dbReference type="PANTHER" id="PTHR45700:SF2">
    <property type="entry name" value="UBIQUITIN-PROTEIN LIGASE E3C"/>
    <property type="match status" value="1"/>
</dbReference>